<dbReference type="GO" id="GO:0055085">
    <property type="term" value="P:transmembrane transport"/>
    <property type="evidence" value="ECO:0007669"/>
    <property type="project" value="UniProtKB-ARBA"/>
</dbReference>
<dbReference type="GO" id="GO:0005524">
    <property type="term" value="F:ATP binding"/>
    <property type="evidence" value="ECO:0007669"/>
    <property type="project" value="UniProtKB-KW"/>
</dbReference>
<dbReference type="AlphaFoldDB" id="A0A936Z5M3"/>
<evidence type="ECO:0000259" key="9">
    <source>
        <dbReference type="PROSITE" id="PS50893"/>
    </source>
</evidence>
<dbReference type="PANTHER" id="PTHR43297:SF2">
    <property type="entry name" value="DIPEPTIDE TRANSPORT ATP-BINDING PROTEIN DPPD"/>
    <property type="match status" value="1"/>
</dbReference>
<comment type="subcellular location">
    <subcellularLocation>
        <location evidence="1">Cell inner membrane</location>
        <topology evidence="1">Peripheral membrane protein</topology>
    </subcellularLocation>
</comment>
<dbReference type="InterPro" id="IPR013563">
    <property type="entry name" value="Oligopep_ABC_C"/>
</dbReference>
<dbReference type="SUPFAM" id="SSF52540">
    <property type="entry name" value="P-loop containing nucleoside triphosphate hydrolases"/>
    <property type="match status" value="1"/>
</dbReference>
<gene>
    <name evidence="10" type="ORF">JJ685_29070</name>
</gene>
<dbReference type="EMBL" id="JAEQNE010000013">
    <property type="protein sequence ID" value="MBL0395218.1"/>
    <property type="molecule type" value="Genomic_DNA"/>
</dbReference>
<dbReference type="InterPro" id="IPR003439">
    <property type="entry name" value="ABC_transporter-like_ATP-bd"/>
</dbReference>
<keyword evidence="5" id="KW-0547">Nucleotide-binding</keyword>
<feature type="compositionally biased region" description="Basic residues" evidence="8">
    <location>
        <begin position="42"/>
        <end position="57"/>
    </location>
</feature>
<feature type="domain" description="ABC transporter" evidence="9">
    <location>
        <begin position="142"/>
        <end position="393"/>
    </location>
</feature>
<keyword evidence="6 10" id="KW-0067">ATP-binding</keyword>
<evidence type="ECO:0000256" key="2">
    <source>
        <dbReference type="ARBA" id="ARBA00005417"/>
    </source>
</evidence>
<organism evidence="10 11">
    <name type="scientific">Ramlibacter monticola</name>
    <dbReference type="NCBI Taxonomy" id="1926872"/>
    <lineage>
        <taxon>Bacteria</taxon>
        <taxon>Pseudomonadati</taxon>
        <taxon>Pseudomonadota</taxon>
        <taxon>Betaproteobacteria</taxon>
        <taxon>Burkholderiales</taxon>
        <taxon>Comamonadaceae</taxon>
        <taxon>Ramlibacter</taxon>
    </lineage>
</organism>
<dbReference type="SMART" id="SM00382">
    <property type="entry name" value="AAA"/>
    <property type="match status" value="1"/>
</dbReference>
<keyword evidence="11" id="KW-1185">Reference proteome</keyword>
<proteinExistence type="inferred from homology"/>
<reference evidence="10 11" key="1">
    <citation type="journal article" date="2017" name="Int. J. Syst. Evol. Microbiol.">
        <title>Ramlibacter monticola sp. nov., isolated from forest soil.</title>
        <authorList>
            <person name="Chaudhary D.K."/>
            <person name="Kim J."/>
        </authorList>
    </citation>
    <scope>NUCLEOTIDE SEQUENCE [LARGE SCALE GENOMIC DNA]</scope>
    <source>
        <strain evidence="10 11">KACC 19175</strain>
    </source>
</reference>
<dbReference type="InterPro" id="IPR003593">
    <property type="entry name" value="AAA+_ATPase"/>
</dbReference>
<dbReference type="GO" id="GO:0005886">
    <property type="term" value="C:plasma membrane"/>
    <property type="evidence" value="ECO:0007669"/>
    <property type="project" value="UniProtKB-SubCell"/>
</dbReference>
<evidence type="ECO:0000256" key="5">
    <source>
        <dbReference type="ARBA" id="ARBA00022741"/>
    </source>
</evidence>
<feature type="region of interest" description="Disordered" evidence="8">
    <location>
        <begin position="1"/>
        <end position="130"/>
    </location>
</feature>
<evidence type="ECO:0000256" key="7">
    <source>
        <dbReference type="ARBA" id="ARBA00023136"/>
    </source>
</evidence>
<feature type="compositionally biased region" description="Low complexity" evidence="8">
    <location>
        <begin position="88"/>
        <end position="106"/>
    </location>
</feature>
<evidence type="ECO:0000313" key="11">
    <source>
        <dbReference type="Proteomes" id="UP000599109"/>
    </source>
</evidence>
<feature type="compositionally biased region" description="Basic residues" evidence="8">
    <location>
        <begin position="111"/>
        <end position="126"/>
    </location>
</feature>
<dbReference type="Gene3D" id="3.40.50.300">
    <property type="entry name" value="P-loop containing nucleotide triphosphate hydrolases"/>
    <property type="match status" value="1"/>
</dbReference>
<dbReference type="Proteomes" id="UP000599109">
    <property type="component" value="Unassembled WGS sequence"/>
</dbReference>
<dbReference type="FunFam" id="3.40.50.300:FF:000016">
    <property type="entry name" value="Oligopeptide ABC transporter ATP-binding component"/>
    <property type="match status" value="1"/>
</dbReference>
<comment type="caution">
    <text evidence="10">The sequence shown here is derived from an EMBL/GenBank/DDBJ whole genome shotgun (WGS) entry which is preliminary data.</text>
</comment>
<feature type="compositionally biased region" description="Basic residues" evidence="8">
    <location>
        <begin position="10"/>
        <end position="19"/>
    </location>
</feature>
<keyword evidence="3" id="KW-0813">Transport</keyword>
<evidence type="ECO:0000256" key="6">
    <source>
        <dbReference type="ARBA" id="ARBA00022840"/>
    </source>
</evidence>
<keyword evidence="7" id="KW-0472">Membrane</keyword>
<dbReference type="InterPro" id="IPR050388">
    <property type="entry name" value="ABC_Ni/Peptide_Import"/>
</dbReference>
<evidence type="ECO:0000256" key="4">
    <source>
        <dbReference type="ARBA" id="ARBA00022475"/>
    </source>
</evidence>
<keyword evidence="4" id="KW-1003">Cell membrane</keyword>
<evidence type="ECO:0000313" key="10">
    <source>
        <dbReference type="EMBL" id="MBL0395218.1"/>
    </source>
</evidence>
<dbReference type="InterPro" id="IPR017871">
    <property type="entry name" value="ABC_transporter-like_CS"/>
</dbReference>
<dbReference type="PROSITE" id="PS00211">
    <property type="entry name" value="ABC_TRANSPORTER_1"/>
    <property type="match status" value="1"/>
</dbReference>
<feature type="compositionally biased region" description="Basic residues" evidence="8">
    <location>
        <begin position="64"/>
        <end position="83"/>
    </location>
</feature>
<dbReference type="PROSITE" id="PS50893">
    <property type="entry name" value="ABC_TRANSPORTER_2"/>
    <property type="match status" value="1"/>
</dbReference>
<dbReference type="NCBIfam" id="TIGR01727">
    <property type="entry name" value="oligo_HPY"/>
    <property type="match status" value="1"/>
</dbReference>
<protein>
    <submittedName>
        <fullName evidence="10">ABC transporter ATP-binding protein</fullName>
    </submittedName>
</protein>
<evidence type="ECO:0000256" key="8">
    <source>
        <dbReference type="SAM" id="MobiDB-lite"/>
    </source>
</evidence>
<sequence>MVRAPCGRGLQRRRQHAGRPARDRGHCGSLRRPPRTPPGRAPARRPRGRRGRGRRQARQAGRGAARRRRRGLRATGPPRRRPRGAGAGAAAALSQESGARAALLGLPPRPARPRRHPRPRRDRGAHRAVPARARRHGLMALLEVHELRTEFDTDEGRFPAVDGVSFGVDAGRTLAIVGESGCGKSVTALSLMGLVPDPPGRIAGGSIRFEGRELVGAPRRELLDLRGNGMAMIFQEPMSSLNPAFTIGEQIVEALQRHRPMPRAAAEARAIEVLRQVRIPAAEQRFHEYPHKLSGGMRQRAMIAMALSCEPRLLIADEPTTALDVTIQAQILQLMASLQAETGMALILITHDLGVVAEVADEVAVMYSGRIVERAPARTLFEEPQHPYTVGLLGSIPRLDLAREWLASIEGQVPDPQQRPRGCHFAARCPFAIARCQAEAPPLAEVGAQHRSACWRAPLDPDVLAPEASEPVAAT</sequence>
<name>A0A936Z5M3_9BURK</name>
<dbReference type="PANTHER" id="PTHR43297">
    <property type="entry name" value="OLIGOPEPTIDE TRANSPORT ATP-BINDING PROTEIN APPD"/>
    <property type="match status" value="1"/>
</dbReference>
<dbReference type="CDD" id="cd03257">
    <property type="entry name" value="ABC_NikE_OppD_transporters"/>
    <property type="match status" value="1"/>
</dbReference>
<dbReference type="GO" id="GO:0016887">
    <property type="term" value="F:ATP hydrolysis activity"/>
    <property type="evidence" value="ECO:0007669"/>
    <property type="project" value="InterPro"/>
</dbReference>
<evidence type="ECO:0000256" key="3">
    <source>
        <dbReference type="ARBA" id="ARBA00022448"/>
    </source>
</evidence>
<dbReference type="Pfam" id="PF08352">
    <property type="entry name" value="oligo_HPY"/>
    <property type="match status" value="1"/>
</dbReference>
<comment type="similarity">
    <text evidence="2">Belongs to the ABC transporter superfamily.</text>
</comment>
<dbReference type="GO" id="GO:0015833">
    <property type="term" value="P:peptide transport"/>
    <property type="evidence" value="ECO:0007669"/>
    <property type="project" value="InterPro"/>
</dbReference>
<dbReference type="InterPro" id="IPR027417">
    <property type="entry name" value="P-loop_NTPase"/>
</dbReference>
<evidence type="ECO:0000256" key="1">
    <source>
        <dbReference type="ARBA" id="ARBA00004417"/>
    </source>
</evidence>
<accession>A0A936Z5M3</accession>
<dbReference type="Pfam" id="PF00005">
    <property type="entry name" value="ABC_tran"/>
    <property type="match status" value="1"/>
</dbReference>